<keyword evidence="3" id="KW-1185">Reference proteome</keyword>
<reference evidence="2 3" key="1">
    <citation type="submission" date="2023-08" db="EMBL/GenBank/DDBJ databases">
        <authorList>
            <person name="Joshi A."/>
            <person name="Thite S."/>
        </authorList>
    </citation>
    <scope>NUCLEOTIDE SEQUENCE [LARGE SCALE GENOMIC DNA]</scope>
    <source>
        <strain evidence="2 3">1E1</strain>
    </source>
</reference>
<sequence>MPKRYRESALDPYIIAALCAVLSLMLVYRAAKGLITGVAPGLHHAALTGPVHTLQDDPSIFWFSIVLHLGFAFFTARYAWRTFRK</sequence>
<evidence type="ECO:0000313" key="3">
    <source>
        <dbReference type="Proteomes" id="UP001236258"/>
    </source>
</evidence>
<keyword evidence="1" id="KW-1133">Transmembrane helix</keyword>
<name>A0ABT9GLY4_9GAMM</name>
<evidence type="ECO:0000256" key="1">
    <source>
        <dbReference type="SAM" id="Phobius"/>
    </source>
</evidence>
<organism evidence="2 3">
    <name type="scientific">Alkalimonas delamerensis</name>
    <dbReference type="NCBI Taxonomy" id="265981"/>
    <lineage>
        <taxon>Bacteria</taxon>
        <taxon>Pseudomonadati</taxon>
        <taxon>Pseudomonadota</taxon>
        <taxon>Gammaproteobacteria</taxon>
        <taxon>Alkalimonas</taxon>
    </lineage>
</organism>
<feature type="transmembrane region" description="Helical" evidence="1">
    <location>
        <begin position="12"/>
        <end position="31"/>
    </location>
</feature>
<dbReference type="EMBL" id="JAUZVY010000001">
    <property type="protein sequence ID" value="MDP4527681.1"/>
    <property type="molecule type" value="Genomic_DNA"/>
</dbReference>
<feature type="transmembrane region" description="Helical" evidence="1">
    <location>
        <begin position="60"/>
        <end position="80"/>
    </location>
</feature>
<dbReference type="Proteomes" id="UP001236258">
    <property type="component" value="Unassembled WGS sequence"/>
</dbReference>
<accession>A0ABT9GLY4</accession>
<proteinExistence type="predicted"/>
<keyword evidence="1" id="KW-0812">Transmembrane</keyword>
<protein>
    <submittedName>
        <fullName evidence="2">Uncharacterized protein</fullName>
    </submittedName>
</protein>
<evidence type="ECO:0000313" key="2">
    <source>
        <dbReference type="EMBL" id="MDP4527681.1"/>
    </source>
</evidence>
<comment type="caution">
    <text evidence="2">The sequence shown here is derived from an EMBL/GenBank/DDBJ whole genome shotgun (WGS) entry which is preliminary data.</text>
</comment>
<dbReference type="RefSeq" id="WP_305943898.1">
    <property type="nucleotide sequence ID" value="NZ_JAUZVY010000001.1"/>
</dbReference>
<keyword evidence="1" id="KW-0472">Membrane</keyword>
<gene>
    <name evidence="2" type="ORF">Q3O59_01380</name>
</gene>